<dbReference type="RefSeq" id="WP_407347662.1">
    <property type="nucleotide sequence ID" value="NZ_CP136864.1"/>
</dbReference>
<dbReference type="PANTHER" id="PTHR36302">
    <property type="entry name" value="BLR7088 PROTEIN"/>
    <property type="match status" value="1"/>
</dbReference>
<dbReference type="EMBL" id="CP136864">
    <property type="protein sequence ID" value="WOJ93003.1"/>
    <property type="molecule type" value="Genomic_DNA"/>
</dbReference>
<dbReference type="InterPro" id="IPR007410">
    <property type="entry name" value="LpqE-like"/>
</dbReference>
<dbReference type="InterPro" id="IPR036182">
    <property type="entry name" value="PCuAC_sf"/>
</dbReference>
<dbReference type="Gene3D" id="2.60.40.1890">
    <property type="entry name" value="PCu(A)C copper chaperone"/>
    <property type="match status" value="1"/>
</dbReference>
<keyword evidence="2" id="KW-1185">Reference proteome</keyword>
<reference evidence="1 2" key="1">
    <citation type="submission" date="2023-10" db="EMBL/GenBank/DDBJ databases">
        <title>Two novel species belonging to the OM43/NOR5 clade.</title>
        <authorList>
            <person name="Park M."/>
        </authorList>
    </citation>
    <scope>NUCLEOTIDE SEQUENCE [LARGE SCALE GENOMIC DNA]</scope>
    <source>
        <strain evidence="1 2">IMCC43200</strain>
    </source>
</reference>
<accession>A0ABZ0I1U7</accession>
<organism evidence="1 2">
    <name type="scientific">Congregibacter variabilis</name>
    <dbReference type="NCBI Taxonomy" id="3081200"/>
    <lineage>
        <taxon>Bacteria</taxon>
        <taxon>Pseudomonadati</taxon>
        <taxon>Pseudomonadota</taxon>
        <taxon>Gammaproteobacteria</taxon>
        <taxon>Cellvibrionales</taxon>
        <taxon>Halieaceae</taxon>
        <taxon>Congregibacter</taxon>
    </lineage>
</organism>
<evidence type="ECO:0000313" key="2">
    <source>
        <dbReference type="Proteomes" id="UP001626537"/>
    </source>
</evidence>
<dbReference type="Pfam" id="PF04314">
    <property type="entry name" value="PCuAC"/>
    <property type="match status" value="1"/>
</dbReference>
<gene>
    <name evidence="1" type="ORF">R0135_14600</name>
</gene>
<name>A0ABZ0I1U7_9GAMM</name>
<dbReference type="InterPro" id="IPR058248">
    <property type="entry name" value="Lxx211020-like"/>
</dbReference>
<evidence type="ECO:0000313" key="1">
    <source>
        <dbReference type="EMBL" id="WOJ93003.1"/>
    </source>
</evidence>
<dbReference type="Proteomes" id="UP001626537">
    <property type="component" value="Chromosome"/>
</dbReference>
<sequence length="150" mass="15751">MIDLRVPLLALFTVVGVNAFAQVPEVSGAWVRAMPPGQHMTAAYLQLRNLTAGTVSITGVHSDVGMASLHETRLEGGRSSMRAVDSLDLAAGEAISMEPGGLHIMLMGLETTPVEGDIVPVCLQTSEGEVCADAQVQRAAPDTQGSHDHH</sequence>
<protein>
    <submittedName>
        <fullName evidence="1">Copper chaperone PCu(A)C</fullName>
    </submittedName>
</protein>
<dbReference type="PANTHER" id="PTHR36302:SF1">
    <property type="entry name" value="COPPER CHAPERONE PCU(A)C"/>
    <property type="match status" value="1"/>
</dbReference>
<proteinExistence type="predicted"/>
<dbReference type="SUPFAM" id="SSF110087">
    <property type="entry name" value="DR1885-like metal-binding protein"/>
    <property type="match status" value="1"/>
</dbReference>